<dbReference type="STRING" id="94643.A0A2A9MQ98"/>
<dbReference type="EMBL" id="NWUJ01000001">
    <property type="protein sequence ID" value="PFH38357.1"/>
    <property type="molecule type" value="Genomic_DNA"/>
</dbReference>
<dbReference type="GeneID" id="40305761"/>
<evidence type="ECO:0000313" key="9">
    <source>
        <dbReference type="Proteomes" id="UP000224006"/>
    </source>
</evidence>
<dbReference type="InterPro" id="IPR001881">
    <property type="entry name" value="EGF-like_Ca-bd_dom"/>
</dbReference>
<dbReference type="RefSeq" id="XP_029222366.1">
    <property type="nucleotide sequence ID" value="XM_029359453.1"/>
</dbReference>
<keyword evidence="5" id="KW-0812">Transmembrane</keyword>
<evidence type="ECO:0000256" key="5">
    <source>
        <dbReference type="SAM" id="Phobius"/>
    </source>
</evidence>
<evidence type="ECO:0000313" key="8">
    <source>
        <dbReference type="EMBL" id="PFH38357.1"/>
    </source>
</evidence>
<organism evidence="8 9">
    <name type="scientific">Besnoitia besnoiti</name>
    <name type="common">Apicomplexan protozoan</name>
    <dbReference type="NCBI Taxonomy" id="94643"/>
    <lineage>
        <taxon>Eukaryota</taxon>
        <taxon>Sar</taxon>
        <taxon>Alveolata</taxon>
        <taxon>Apicomplexa</taxon>
        <taxon>Conoidasida</taxon>
        <taxon>Coccidia</taxon>
        <taxon>Eucoccidiorida</taxon>
        <taxon>Eimeriorina</taxon>
        <taxon>Sarcocystidae</taxon>
        <taxon>Besnoitia</taxon>
    </lineage>
</organism>
<keyword evidence="6" id="KW-0732">Signal</keyword>
<dbReference type="PROSITE" id="PS50026">
    <property type="entry name" value="EGF_3"/>
    <property type="match status" value="1"/>
</dbReference>
<feature type="signal peptide" evidence="6">
    <location>
        <begin position="1"/>
        <end position="19"/>
    </location>
</feature>
<dbReference type="OrthoDB" id="283575at2759"/>
<dbReference type="InterPro" id="IPR000742">
    <property type="entry name" value="EGF"/>
</dbReference>
<dbReference type="GO" id="GO:0005509">
    <property type="term" value="F:calcium ion binding"/>
    <property type="evidence" value="ECO:0007669"/>
    <property type="project" value="InterPro"/>
</dbReference>
<dbReference type="SMART" id="SM00181">
    <property type="entry name" value="EGF"/>
    <property type="match status" value="4"/>
</dbReference>
<dbReference type="VEuPathDB" id="ToxoDB:BESB_006980"/>
<dbReference type="Gene3D" id="2.10.25.10">
    <property type="entry name" value="Laminin"/>
    <property type="match status" value="3"/>
</dbReference>
<name>A0A2A9MQ98_BESBE</name>
<comment type="caution">
    <text evidence="4">Lacks conserved residue(s) required for the propagation of feature annotation.</text>
</comment>
<reference evidence="8 9" key="1">
    <citation type="submission" date="2017-09" db="EMBL/GenBank/DDBJ databases">
        <title>Genome sequencing of Besnoitia besnoiti strain Bb-Ger1.</title>
        <authorList>
            <person name="Schares G."/>
            <person name="Venepally P."/>
            <person name="Lorenzi H.A."/>
        </authorList>
    </citation>
    <scope>NUCLEOTIDE SEQUENCE [LARGE SCALE GENOMIC DNA]</scope>
    <source>
        <strain evidence="8 9">Bb-Ger1</strain>
    </source>
</reference>
<dbReference type="Proteomes" id="UP000224006">
    <property type="component" value="Chromosome I"/>
</dbReference>
<protein>
    <submittedName>
        <fullName evidence="8">Microneme protein MIC9</fullName>
    </submittedName>
</protein>
<dbReference type="PANTHER" id="PTHR24034:SF89">
    <property type="entry name" value="COMPLEMENT COMPONENT C1Q RECEPTOR"/>
    <property type="match status" value="1"/>
</dbReference>
<dbReference type="InterPro" id="IPR050751">
    <property type="entry name" value="ECM_structural_protein"/>
</dbReference>
<keyword evidence="9" id="KW-1185">Reference proteome</keyword>
<feature type="domain" description="EGF-like" evidence="7">
    <location>
        <begin position="62"/>
        <end position="103"/>
    </location>
</feature>
<dbReference type="PANTHER" id="PTHR24034">
    <property type="entry name" value="EGF-LIKE DOMAIN-CONTAINING PROTEIN"/>
    <property type="match status" value="1"/>
</dbReference>
<keyword evidence="5" id="KW-0472">Membrane</keyword>
<evidence type="ECO:0000256" key="4">
    <source>
        <dbReference type="PROSITE-ProRule" id="PRU00076"/>
    </source>
</evidence>
<comment type="caution">
    <text evidence="8">The sequence shown here is derived from an EMBL/GenBank/DDBJ whole genome shotgun (WGS) entry which is preliminary data.</text>
</comment>
<sequence length="295" mass="30882">MRASSLSRLFRASSAFTFAFHLYLCVNLSRQGVVPASGLGHSVRADNGSLVQLRGESRAALTGGACEGNPCGYHGNCVPSRNGYTCACEGGYILSGGASPTCVNRDVCESQPCGSKEMVKECLPNGKYYACICNPGFEVVVSNGNPRCQRVAGKPSPCSTNPCGPTDKVEACLVTGEDTYGCSCKSGYEAVTVDGKERCDAIDYCAKDSCGPSKYVQSCTSVSGGYTCQCTKGAKLTGPETAPTCVAGDEDMTTWYIAGGVGGAVLVFVAVYMMQKKPSGNPNDPLYAHDFEGMY</sequence>
<keyword evidence="5" id="KW-1133">Transmembrane helix</keyword>
<keyword evidence="2" id="KW-0677">Repeat</keyword>
<evidence type="ECO:0000259" key="7">
    <source>
        <dbReference type="PROSITE" id="PS50026"/>
    </source>
</evidence>
<feature type="chain" id="PRO_5013309987" evidence="6">
    <location>
        <begin position="20"/>
        <end position="295"/>
    </location>
</feature>
<evidence type="ECO:0000256" key="1">
    <source>
        <dbReference type="ARBA" id="ARBA00022536"/>
    </source>
</evidence>
<evidence type="ECO:0000256" key="3">
    <source>
        <dbReference type="ARBA" id="ARBA00023157"/>
    </source>
</evidence>
<proteinExistence type="predicted"/>
<gene>
    <name evidence="8" type="ORF">BESB_006980</name>
</gene>
<dbReference type="CDD" id="cd00054">
    <property type="entry name" value="EGF_CA"/>
    <property type="match status" value="1"/>
</dbReference>
<evidence type="ECO:0000256" key="6">
    <source>
        <dbReference type="SAM" id="SignalP"/>
    </source>
</evidence>
<accession>A0A2A9MQ98</accession>
<keyword evidence="3" id="KW-1015">Disulfide bond</keyword>
<dbReference type="SUPFAM" id="SSF57196">
    <property type="entry name" value="EGF/Laminin"/>
    <property type="match status" value="1"/>
</dbReference>
<dbReference type="AlphaFoldDB" id="A0A2A9MQ98"/>
<evidence type="ECO:0000256" key="2">
    <source>
        <dbReference type="ARBA" id="ARBA00022737"/>
    </source>
</evidence>
<keyword evidence="1 4" id="KW-0245">EGF-like domain</keyword>
<feature type="transmembrane region" description="Helical" evidence="5">
    <location>
        <begin position="255"/>
        <end position="274"/>
    </location>
</feature>
<dbReference type="SMART" id="SM00179">
    <property type="entry name" value="EGF_CA"/>
    <property type="match status" value="3"/>
</dbReference>
<dbReference type="KEGG" id="bbes:BESB_006980"/>